<proteinExistence type="predicted"/>
<keyword evidence="3" id="KW-1185">Reference proteome</keyword>
<protein>
    <submittedName>
        <fullName evidence="2">OLC1v1021885C1</fullName>
    </submittedName>
</protein>
<feature type="region of interest" description="Disordered" evidence="1">
    <location>
        <begin position="128"/>
        <end position="165"/>
    </location>
</feature>
<organism evidence="2 3">
    <name type="scientific">Oldenlandia corymbosa var. corymbosa</name>
    <dbReference type="NCBI Taxonomy" id="529605"/>
    <lineage>
        <taxon>Eukaryota</taxon>
        <taxon>Viridiplantae</taxon>
        <taxon>Streptophyta</taxon>
        <taxon>Embryophyta</taxon>
        <taxon>Tracheophyta</taxon>
        <taxon>Spermatophyta</taxon>
        <taxon>Magnoliopsida</taxon>
        <taxon>eudicotyledons</taxon>
        <taxon>Gunneridae</taxon>
        <taxon>Pentapetalae</taxon>
        <taxon>asterids</taxon>
        <taxon>lamiids</taxon>
        <taxon>Gentianales</taxon>
        <taxon>Rubiaceae</taxon>
        <taxon>Rubioideae</taxon>
        <taxon>Spermacoceae</taxon>
        <taxon>Hedyotis-Oldenlandia complex</taxon>
        <taxon>Oldenlandia</taxon>
    </lineage>
</organism>
<accession>A0AAV1C0D5</accession>
<dbReference type="EMBL" id="OX459118">
    <property type="protein sequence ID" value="CAI9087737.1"/>
    <property type="molecule type" value="Genomic_DNA"/>
</dbReference>
<gene>
    <name evidence="2" type="ORF">OLC1_LOCUS485</name>
</gene>
<evidence type="ECO:0000313" key="2">
    <source>
        <dbReference type="EMBL" id="CAI9087737.1"/>
    </source>
</evidence>
<dbReference type="Proteomes" id="UP001161247">
    <property type="component" value="Chromosome 1"/>
</dbReference>
<dbReference type="AlphaFoldDB" id="A0AAV1C0D5"/>
<evidence type="ECO:0000313" key="3">
    <source>
        <dbReference type="Proteomes" id="UP001161247"/>
    </source>
</evidence>
<name>A0AAV1C0D5_OLDCO</name>
<evidence type="ECO:0000256" key="1">
    <source>
        <dbReference type="SAM" id="MobiDB-lite"/>
    </source>
</evidence>
<sequence length="211" mass="22781">MAALAAGEDSHSLHSIGQGEDGFTKRKSISVATLGRCSFKKQGAHQTLTSTSVLLPLSDDLSQIDSDVDDLCMIAKRAVSESDIPDLPQMPLRSSSVHSISTAAPDRHSWPLGGGNSIGWRMKVEDDEFDEEEDSVTLETSTNSRKRGSDDSLTSLERPGKKKTGCEVDEEVKNLFKALEVAWESGGVDTSAKAQLNGFAMVEPDQLPLFK</sequence>
<reference evidence="2" key="1">
    <citation type="submission" date="2023-03" db="EMBL/GenBank/DDBJ databases">
        <authorList>
            <person name="Julca I."/>
        </authorList>
    </citation>
    <scope>NUCLEOTIDE SEQUENCE</scope>
</reference>